<dbReference type="GO" id="GO:0031931">
    <property type="term" value="C:TORC1 complex"/>
    <property type="evidence" value="ECO:0007669"/>
    <property type="project" value="InterPro"/>
</dbReference>
<dbReference type="PANTHER" id="PTHR12848:SF16">
    <property type="entry name" value="REGULATORY-ASSOCIATED PROTEIN OF MTOR"/>
    <property type="match status" value="1"/>
</dbReference>
<sequence>MRRVCSLEFRPHLMDSGLADPLLGSPGVSRSASDRSFLLQSTIYNWSYSPFSKPHLTATNGADEFAIKREKRENLTLNHITKCQCNLELRGGDIANNHEYPNKGISKLCLVNELLLVASSDGNVRIWKDDISRGKQKLITAFSSIHGHRPGARSVSVVVDWQQQFGYMVLHSVWCILNINYTTYTCMELWTCDFFHLRVETQVQLLS</sequence>
<organism evidence="1 2">
    <name type="scientific">Helianthus annuus</name>
    <name type="common">Common sunflower</name>
    <dbReference type="NCBI Taxonomy" id="4232"/>
    <lineage>
        <taxon>Eukaryota</taxon>
        <taxon>Viridiplantae</taxon>
        <taxon>Streptophyta</taxon>
        <taxon>Embryophyta</taxon>
        <taxon>Tracheophyta</taxon>
        <taxon>Spermatophyta</taxon>
        <taxon>Magnoliopsida</taxon>
        <taxon>eudicotyledons</taxon>
        <taxon>Gunneridae</taxon>
        <taxon>Pentapetalae</taxon>
        <taxon>asterids</taxon>
        <taxon>campanulids</taxon>
        <taxon>Asterales</taxon>
        <taxon>Asteraceae</taxon>
        <taxon>Asteroideae</taxon>
        <taxon>Heliantheae alliance</taxon>
        <taxon>Heliantheae</taxon>
        <taxon>Helianthus</taxon>
    </lineage>
</organism>
<dbReference type="InterPro" id="IPR004083">
    <property type="entry name" value="Raptor"/>
</dbReference>
<name>A0A9K3GVT0_HELAN</name>
<evidence type="ECO:0000313" key="2">
    <source>
        <dbReference type="Proteomes" id="UP000215914"/>
    </source>
</evidence>
<dbReference type="Proteomes" id="UP000215914">
    <property type="component" value="Unassembled WGS sequence"/>
</dbReference>
<dbReference type="EMBL" id="MNCJ02000332">
    <property type="protein sequence ID" value="KAF5756838.1"/>
    <property type="molecule type" value="Genomic_DNA"/>
</dbReference>
<dbReference type="GO" id="GO:0031929">
    <property type="term" value="P:TOR signaling"/>
    <property type="evidence" value="ECO:0007669"/>
    <property type="project" value="InterPro"/>
</dbReference>
<evidence type="ECO:0000313" key="1">
    <source>
        <dbReference type="EMBL" id="KAF5756838.1"/>
    </source>
</evidence>
<dbReference type="Gramene" id="mRNA:HanXRQr2_Chr17g0819541">
    <property type="protein sequence ID" value="mRNA:HanXRQr2_Chr17g0819541"/>
    <property type="gene ID" value="HanXRQr2_Chr17g0819541"/>
</dbReference>
<reference evidence="1" key="2">
    <citation type="submission" date="2020-06" db="EMBL/GenBank/DDBJ databases">
        <title>Helianthus annuus Genome sequencing and assembly Release 2.</title>
        <authorList>
            <person name="Gouzy J."/>
            <person name="Langlade N."/>
            <person name="Munos S."/>
        </authorList>
    </citation>
    <scope>NUCLEOTIDE SEQUENCE</scope>
    <source>
        <tissue evidence="1">Leaves</tissue>
    </source>
</reference>
<protein>
    <submittedName>
        <fullName evidence="1">Transcription factor WD40-like family</fullName>
    </submittedName>
</protein>
<accession>A0A9K3GVT0</accession>
<dbReference type="AlphaFoldDB" id="A0A9K3GVT0"/>
<reference evidence="1" key="1">
    <citation type="journal article" date="2017" name="Nature">
        <title>The sunflower genome provides insights into oil metabolism, flowering and Asterid evolution.</title>
        <authorList>
            <person name="Badouin H."/>
            <person name="Gouzy J."/>
            <person name="Grassa C.J."/>
            <person name="Murat F."/>
            <person name="Staton S.E."/>
            <person name="Cottret L."/>
            <person name="Lelandais-Briere C."/>
            <person name="Owens G.L."/>
            <person name="Carrere S."/>
            <person name="Mayjonade B."/>
            <person name="Legrand L."/>
            <person name="Gill N."/>
            <person name="Kane N.C."/>
            <person name="Bowers J.E."/>
            <person name="Hubner S."/>
            <person name="Bellec A."/>
            <person name="Berard A."/>
            <person name="Berges H."/>
            <person name="Blanchet N."/>
            <person name="Boniface M.C."/>
            <person name="Brunel D."/>
            <person name="Catrice O."/>
            <person name="Chaidir N."/>
            <person name="Claudel C."/>
            <person name="Donnadieu C."/>
            <person name="Faraut T."/>
            <person name="Fievet G."/>
            <person name="Helmstetter N."/>
            <person name="King M."/>
            <person name="Knapp S.J."/>
            <person name="Lai Z."/>
            <person name="Le Paslier M.C."/>
            <person name="Lippi Y."/>
            <person name="Lorenzon L."/>
            <person name="Mandel J.R."/>
            <person name="Marage G."/>
            <person name="Marchand G."/>
            <person name="Marquand E."/>
            <person name="Bret-Mestries E."/>
            <person name="Morien E."/>
            <person name="Nambeesan S."/>
            <person name="Nguyen T."/>
            <person name="Pegot-Espagnet P."/>
            <person name="Pouilly N."/>
            <person name="Raftis F."/>
            <person name="Sallet E."/>
            <person name="Schiex T."/>
            <person name="Thomas J."/>
            <person name="Vandecasteele C."/>
            <person name="Vares D."/>
            <person name="Vear F."/>
            <person name="Vautrin S."/>
            <person name="Crespi M."/>
            <person name="Mangin B."/>
            <person name="Burke J.M."/>
            <person name="Salse J."/>
            <person name="Munos S."/>
            <person name="Vincourt P."/>
            <person name="Rieseberg L.H."/>
            <person name="Langlade N.B."/>
        </authorList>
    </citation>
    <scope>NUCLEOTIDE SEQUENCE</scope>
    <source>
        <tissue evidence="1">Leaves</tissue>
    </source>
</reference>
<gene>
    <name evidence="1" type="ORF">HanXRQr2_Chr17g0819541</name>
</gene>
<dbReference type="PANTHER" id="PTHR12848">
    <property type="entry name" value="REGULATORY-ASSOCIATED PROTEIN OF MTOR"/>
    <property type="match status" value="1"/>
</dbReference>
<keyword evidence="2" id="KW-1185">Reference proteome</keyword>
<proteinExistence type="predicted"/>
<comment type="caution">
    <text evidence="1">The sequence shown here is derived from an EMBL/GenBank/DDBJ whole genome shotgun (WGS) entry which is preliminary data.</text>
</comment>